<evidence type="ECO:0000313" key="2">
    <source>
        <dbReference type="EMBL" id="CAD6505773.1"/>
    </source>
</evidence>
<dbReference type="Proteomes" id="UP000683417">
    <property type="component" value="Unassembled WGS sequence"/>
</dbReference>
<organism evidence="2 3">
    <name type="scientific">Blumeria graminis f. sp. triticale</name>
    <dbReference type="NCBI Taxonomy" id="1689686"/>
    <lineage>
        <taxon>Eukaryota</taxon>
        <taxon>Fungi</taxon>
        <taxon>Dikarya</taxon>
        <taxon>Ascomycota</taxon>
        <taxon>Pezizomycotina</taxon>
        <taxon>Leotiomycetes</taxon>
        <taxon>Erysiphales</taxon>
        <taxon>Erysiphaceae</taxon>
        <taxon>Blumeria</taxon>
    </lineage>
</organism>
<evidence type="ECO:0000256" key="1">
    <source>
        <dbReference type="SAM" id="MobiDB-lite"/>
    </source>
</evidence>
<proteinExistence type="predicted"/>
<gene>
    <name evidence="2" type="ORF">BGTH12_LOCUS7131</name>
</gene>
<protein>
    <submittedName>
        <fullName evidence="2">BgTH12-01260</fullName>
    </submittedName>
</protein>
<sequence>MAMNIGTPRLEDLLVPLLTSLSVAALSRTPPTTLLPLLSPILRQRVHVLSSSSSDPWLPLLCYDEKIAAKLEDLALSAEMEPHPISGQVEVDWEREAETRFQRIDTETLDAMVSIPKLSLSVKLVWCTNDPPGLDGPDGWRIGEVRAGEPVDYTWGTSSLSRAEEEFQLKYIQHVELQQDNSIVGIPLVPELEDDNVEDDSTYWAQYDETSPKTSATNTSQSPEAFKNGSSLDCGDDEFYKLYSSVQPALDNHDPDEAITNNDPGISRGPNQITNLLAPSRPIFPTTSQNNHQGRINGQTCSPPPFGNSYYSHMGPDASHNLNTAQITSKNGSDSQLKPPRETAITDYIRVSVKNMYSLACATGIDREGFEQIVLTEMKALHLMSVASES</sequence>
<accession>A0A9W4D7P0</accession>
<reference evidence="2" key="1">
    <citation type="submission" date="2020-10" db="EMBL/GenBank/DDBJ databases">
        <authorList>
            <person name="Muller C M."/>
        </authorList>
    </citation>
    <scope>NUCLEOTIDE SEQUENCE</scope>
    <source>
        <strain evidence="2">THUN-12</strain>
    </source>
</reference>
<comment type="caution">
    <text evidence="2">The sequence shown here is derived from an EMBL/GenBank/DDBJ whole genome shotgun (WGS) entry which is preliminary data.</text>
</comment>
<dbReference type="AlphaFoldDB" id="A0A9W4D7P0"/>
<dbReference type="EMBL" id="CAJHIT010000009">
    <property type="protein sequence ID" value="CAD6505773.1"/>
    <property type="molecule type" value="Genomic_DNA"/>
</dbReference>
<name>A0A9W4D7P0_BLUGR</name>
<feature type="region of interest" description="Disordered" evidence="1">
    <location>
        <begin position="208"/>
        <end position="231"/>
    </location>
</feature>
<evidence type="ECO:0000313" key="3">
    <source>
        <dbReference type="Proteomes" id="UP000683417"/>
    </source>
</evidence>